<keyword evidence="3" id="KW-0479">Metal-binding</keyword>
<evidence type="ECO:0000256" key="2">
    <source>
        <dbReference type="ARBA" id="ARBA00005947"/>
    </source>
</evidence>
<keyword evidence="4 7" id="KW-0378">Hydrolase</keyword>
<dbReference type="SUPFAM" id="SSF52768">
    <property type="entry name" value="Arginase/deacetylase"/>
    <property type="match status" value="1"/>
</dbReference>
<comment type="cofactor">
    <cofactor evidence="1">
        <name>Zn(2+)</name>
        <dbReference type="ChEBI" id="CHEBI:29105"/>
    </cofactor>
</comment>
<evidence type="ECO:0000259" key="6">
    <source>
        <dbReference type="Pfam" id="PF00850"/>
    </source>
</evidence>
<evidence type="ECO:0000313" key="8">
    <source>
        <dbReference type="Proteomes" id="UP000467249"/>
    </source>
</evidence>
<gene>
    <name evidence="7" type="ORF">MANY_40090</name>
</gene>
<dbReference type="InterPro" id="IPR023801">
    <property type="entry name" value="His_deacetylse_dom"/>
</dbReference>
<dbReference type="PRINTS" id="PR01270">
    <property type="entry name" value="HDASUPER"/>
</dbReference>
<dbReference type="InterPro" id="IPR000286">
    <property type="entry name" value="HDACs"/>
</dbReference>
<proteinExistence type="inferred from homology"/>
<comment type="similarity">
    <text evidence="2">Belongs to the histone deacetylase family.</text>
</comment>
<dbReference type="GO" id="GO:0040029">
    <property type="term" value="P:epigenetic regulation of gene expression"/>
    <property type="evidence" value="ECO:0007669"/>
    <property type="project" value="TreeGrafter"/>
</dbReference>
<dbReference type="EMBL" id="AP022620">
    <property type="protein sequence ID" value="BBZ78672.1"/>
    <property type="molecule type" value="Genomic_DNA"/>
</dbReference>
<dbReference type="Proteomes" id="UP000467249">
    <property type="component" value="Chromosome"/>
</dbReference>
<dbReference type="GO" id="GO:0004407">
    <property type="term" value="F:histone deacetylase activity"/>
    <property type="evidence" value="ECO:0007669"/>
    <property type="project" value="TreeGrafter"/>
</dbReference>
<dbReference type="CDD" id="cd10001">
    <property type="entry name" value="HDAC_classII_APAH"/>
    <property type="match status" value="1"/>
</dbReference>
<sequence>MQCGRPIPAFDTVARMKAVEDALASHPGVEFLPPQEDPALGSVIRRVHDADLVDFLARAWEDLPAPDDDFELVFADTFLHPGLHAPGTTPITPEHPGAFGKYCFDTITGIGPDTYDSAIGSVAAVITAAGHTLAGSPLTLALSRPPGHHSSADAFGGGTYLNNVAIGAQWLRDQGAAKVAIVDVDFHHGNGTQAIFYDRADVFFTSLHGHPQRCFPFYTGYANETGTGAGLGATMNIPLPEGVQGPDYLIGLDQALTAVAAQTPDIIMVSLGFDTYRTDPAGDAQLTTEDYFAVGQAMREVGIPLLAILEGGYSVDDLGANIYAWVNGAAGGTSPS</sequence>
<dbReference type="AlphaFoldDB" id="A0A6N4WFH4"/>
<dbReference type="PANTHER" id="PTHR10625">
    <property type="entry name" value="HISTONE DEACETYLASE HDAC1-RELATED"/>
    <property type="match status" value="1"/>
</dbReference>
<dbReference type="InterPro" id="IPR023696">
    <property type="entry name" value="Ureohydrolase_dom_sf"/>
</dbReference>
<protein>
    <submittedName>
        <fullName evidence="7">Acetylpolyamine amidohydrolase</fullName>
    </submittedName>
</protein>
<keyword evidence="8" id="KW-1185">Reference proteome</keyword>
<dbReference type="GO" id="GO:0046872">
    <property type="term" value="F:metal ion binding"/>
    <property type="evidence" value="ECO:0007669"/>
    <property type="project" value="UniProtKB-KW"/>
</dbReference>
<dbReference type="InterPro" id="IPR037138">
    <property type="entry name" value="His_deacetylse_dom_sf"/>
</dbReference>
<name>A0A6N4WFH4_9MYCO</name>
<dbReference type="Gene3D" id="3.40.800.20">
    <property type="entry name" value="Histone deacetylase domain"/>
    <property type="match status" value="1"/>
</dbReference>
<evidence type="ECO:0000256" key="1">
    <source>
        <dbReference type="ARBA" id="ARBA00001947"/>
    </source>
</evidence>
<evidence type="ECO:0000256" key="4">
    <source>
        <dbReference type="ARBA" id="ARBA00022801"/>
    </source>
</evidence>
<dbReference type="KEGG" id="many:MANY_40090"/>
<feature type="domain" description="Histone deacetylase" evidence="6">
    <location>
        <begin position="14"/>
        <end position="325"/>
    </location>
</feature>
<keyword evidence="5" id="KW-0862">Zinc</keyword>
<evidence type="ECO:0000313" key="7">
    <source>
        <dbReference type="EMBL" id="BBZ78672.1"/>
    </source>
</evidence>
<evidence type="ECO:0000256" key="5">
    <source>
        <dbReference type="ARBA" id="ARBA00022833"/>
    </source>
</evidence>
<dbReference type="PANTHER" id="PTHR10625:SF17">
    <property type="entry name" value="HISTONE DEACETYLASE 8"/>
    <property type="match status" value="1"/>
</dbReference>
<organism evidence="7 8">
    <name type="scientific">Mycolicibacterium anyangense</name>
    <dbReference type="NCBI Taxonomy" id="1431246"/>
    <lineage>
        <taxon>Bacteria</taxon>
        <taxon>Bacillati</taxon>
        <taxon>Actinomycetota</taxon>
        <taxon>Actinomycetes</taxon>
        <taxon>Mycobacteriales</taxon>
        <taxon>Mycobacteriaceae</taxon>
        <taxon>Mycolicibacterium</taxon>
    </lineage>
</organism>
<reference evidence="7 8" key="1">
    <citation type="journal article" date="2019" name="Emerg. Microbes Infect.">
        <title>Comprehensive subspecies identification of 175 nontuberculous mycobacteria species based on 7547 genomic profiles.</title>
        <authorList>
            <person name="Matsumoto Y."/>
            <person name="Kinjo T."/>
            <person name="Motooka D."/>
            <person name="Nabeya D."/>
            <person name="Jung N."/>
            <person name="Uechi K."/>
            <person name="Horii T."/>
            <person name="Iida T."/>
            <person name="Fujita J."/>
            <person name="Nakamura S."/>
        </authorList>
    </citation>
    <scope>NUCLEOTIDE SEQUENCE [LARGE SCALE GENOMIC DNA]</scope>
    <source>
        <strain evidence="7 8">JCM 30275</strain>
    </source>
</reference>
<dbReference type="Pfam" id="PF00850">
    <property type="entry name" value="Hist_deacetyl"/>
    <property type="match status" value="1"/>
</dbReference>
<accession>A0A6N4WFH4</accession>
<evidence type="ECO:0000256" key="3">
    <source>
        <dbReference type="ARBA" id="ARBA00022723"/>
    </source>
</evidence>
<dbReference type="GO" id="GO:0016787">
    <property type="term" value="F:hydrolase activity"/>
    <property type="evidence" value="ECO:0007669"/>
    <property type="project" value="UniProtKB-KW"/>
</dbReference>